<dbReference type="Proteomes" id="UP000076871">
    <property type="component" value="Unassembled WGS sequence"/>
</dbReference>
<dbReference type="GO" id="GO:0046983">
    <property type="term" value="F:protein dimerization activity"/>
    <property type="evidence" value="ECO:0007669"/>
    <property type="project" value="InterPro"/>
</dbReference>
<proteinExistence type="predicted"/>
<feature type="non-terminal residue" evidence="2">
    <location>
        <position position="1"/>
    </location>
</feature>
<evidence type="ECO:0000313" key="2">
    <source>
        <dbReference type="EMBL" id="KZT06852.1"/>
    </source>
</evidence>
<evidence type="ECO:0000259" key="1">
    <source>
        <dbReference type="Pfam" id="PF05699"/>
    </source>
</evidence>
<accession>A0A165EE88</accession>
<dbReference type="SUPFAM" id="SSF53098">
    <property type="entry name" value="Ribonuclease H-like"/>
    <property type="match status" value="1"/>
</dbReference>
<gene>
    <name evidence="2" type="ORF">LAESUDRAFT_623443</name>
</gene>
<dbReference type="InterPro" id="IPR012337">
    <property type="entry name" value="RNaseH-like_sf"/>
</dbReference>
<dbReference type="InParanoid" id="A0A165EE88"/>
<keyword evidence="3" id="KW-1185">Reference proteome</keyword>
<organism evidence="2 3">
    <name type="scientific">Laetiporus sulphureus 93-53</name>
    <dbReference type="NCBI Taxonomy" id="1314785"/>
    <lineage>
        <taxon>Eukaryota</taxon>
        <taxon>Fungi</taxon>
        <taxon>Dikarya</taxon>
        <taxon>Basidiomycota</taxon>
        <taxon>Agaricomycotina</taxon>
        <taxon>Agaricomycetes</taxon>
        <taxon>Polyporales</taxon>
        <taxon>Laetiporus</taxon>
    </lineage>
</organism>
<dbReference type="AlphaFoldDB" id="A0A165EE88"/>
<feature type="non-terminal residue" evidence="2">
    <location>
        <position position="352"/>
    </location>
</feature>
<name>A0A165EE88_9APHY</name>
<dbReference type="RefSeq" id="XP_040764592.1">
    <property type="nucleotide sequence ID" value="XM_040903305.1"/>
</dbReference>
<dbReference type="OrthoDB" id="2802474at2759"/>
<protein>
    <submittedName>
        <fullName evidence="2">HATC-domain-containing protein</fullName>
    </submittedName>
</protein>
<evidence type="ECO:0000313" key="3">
    <source>
        <dbReference type="Proteomes" id="UP000076871"/>
    </source>
</evidence>
<dbReference type="GeneID" id="63820336"/>
<dbReference type="PANTHER" id="PTHR23272:SF104">
    <property type="entry name" value="HAT FAMILY DIMERISATION DOMAIN CONTAINING PROTEIN, EXPRESSED"/>
    <property type="match status" value="1"/>
</dbReference>
<dbReference type="EMBL" id="KV427622">
    <property type="protein sequence ID" value="KZT06852.1"/>
    <property type="molecule type" value="Genomic_DNA"/>
</dbReference>
<reference evidence="2 3" key="1">
    <citation type="journal article" date="2016" name="Mol. Biol. Evol.">
        <title>Comparative Genomics of Early-Diverging Mushroom-Forming Fungi Provides Insights into the Origins of Lignocellulose Decay Capabilities.</title>
        <authorList>
            <person name="Nagy L.G."/>
            <person name="Riley R."/>
            <person name="Tritt A."/>
            <person name="Adam C."/>
            <person name="Daum C."/>
            <person name="Floudas D."/>
            <person name="Sun H."/>
            <person name="Yadav J.S."/>
            <person name="Pangilinan J."/>
            <person name="Larsson K.H."/>
            <person name="Matsuura K."/>
            <person name="Barry K."/>
            <person name="Labutti K."/>
            <person name="Kuo R."/>
            <person name="Ohm R.A."/>
            <person name="Bhattacharya S.S."/>
            <person name="Shirouzu T."/>
            <person name="Yoshinaga Y."/>
            <person name="Martin F.M."/>
            <person name="Grigoriev I.V."/>
            <person name="Hibbett D.S."/>
        </authorList>
    </citation>
    <scope>NUCLEOTIDE SEQUENCE [LARGE SCALE GENOMIC DNA]</scope>
    <source>
        <strain evidence="2 3">93-53</strain>
    </source>
</reference>
<dbReference type="InterPro" id="IPR008906">
    <property type="entry name" value="HATC_C_dom"/>
</dbReference>
<dbReference type="PANTHER" id="PTHR23272">
    <property type="entry name" value="BED FINGER-RELATED"/>
    <property type="match status" value="1"/>
</dbReference>
<dbReference type="Pfam" id="PF05699">
    <property type="entry name" value="Dimer_Tnp_hAT"/>
    <property type="match status" value="1"/>
</dbReference>
<feature type="domain" description="HAT C-terminal dimerisation" evidence="1">
    <location>
        <begin position="257"/>
        <end position="333"/>
    </location>
</feature>
<sequence length="352" mass="40298">SSSQRKQRFHDIQVTAGAVFNDIKTLTVDMKVRWSSTYMMLNRAYNMPLQHVEKFITEISRTAKDRATSAKLYSLLPSAEEWNHVKKFQRILQSADACQQRFSSEHEPALHLALPALEDLHACWTERLQNDQYEYFEAGLQSGLDKISEYYDKTGHNDVYVFSIILSPRIRFSFFERSWPKSLRDEAMLLIRRIRYADVCGAANPANEAMLLKTKSIRCMGSMLADLSSDEETHAMPSKGASQTVIDPGQEWEKEFNKYVMLDDDIPETVSTVHWWGLNAHCFPIWASLARDYLAIMATSVSSERAFSSAGITITKRRNRLKGDIVEALQALKCAYHKNLFFHDVGPSSFTE</sequence>